<dbReference type="InterPro" id="IPR018202">
    <property type="entry name" value="Ser_caboxypep_ser_AS"/>
</dbReference>
<evidence type="ECO:0000313" key="3">
    <source>
        <dbReference type="EMBL" id="GMI20966.1"/>
    </source>
</evidence>
<feature type="signal peptide" evidence="2">
    <location>
        <begin position="1"/>
        <end position="19"/>
    </location>
</feature>
<dbReference type="GO" id="GO:0004185">
    <property type="term" value="F:serine-type carboxypeptidase activity"/>
    <property type="evidence" value="ECO:0007669"/>
    <property type="project" value="UniProtKB-UniRule"/>
</dbReference>
<dbReference type="EMBL" id="BRYA01000524">
    <property type="protein sequence ID" value="GMI20966.1"/>
    <property type="molecule type" value="Genomic_DNA"/>
</dbReference>
<evidence type="ECO:0000256" key="1">
    <source>
        <dbReference type="ARBA" id="ARBA00009431"/>
    </source>
</evidence>
<dbReference type="Proteomes" id="UP001165065">
    <property type="component" value="Unassembled WGS sequence"/>
</dbReference>
<keyword evidence="4" id="KW-1185">Reference proteome</keyword>
<dbReference type="PRINTS" id="PR00724">
    <property type="entry name" value="CRBOXYPTASEC"/>
</dbReference>
<accession>A0A9W7FWX5</accession>
<keyword evidence="2" id="KW-0121">Carboxypeptidase</keyword>
<keyword evidence="2" id="KW-0378">Hydrolase</keyword>
<gene>
    <name evidence="3" type="ORF">TrCOL_g5776</name>
</gene>
<dbReference type="Pfam" id="PF00450">
    <property type="entry name" value="Peptidase_S10"/>
    <property type="match status" value="1"/>
</dbReference>
<dbReference type="EC" id="3.4.16.-" evidence="2"/>
<evidence type="ECO:0000313" key="4">
    <source>
        <dbReference type="Proteomes" id="UP001165065"/>
    </source>
</evidence>
<dbReference type="GO" id="GO:0006508">
    <property type="term" value="P:proteolysis"/>
    <property type="evidence" value="ECO:0007669"/>
    <property type="project" value="UniProtKB-KW"/>
</dbReference>
<protein>
    <recommendedName>
        <fullName evidence="2">Carboxypeptidase</fullName>
        <ecNumber evidence="2">3.4.16.-</ecNumber>
    </recommendedName>
</protein>
<name>A0A9W7FWX5_9STRA</name>
<feature type="chain" id="PRO_5041016665" description="Carboxypeptidase" evidence="2">
    <location>
        <begin position="20"/>
        <end position="482"/>
    </location>
</feature>
<dbReference type="PANTHER" id="PTHR11802">
    <property type="entry name" value="SERINE PROTEASE FAMILY S10 SERINE CARBOXYPEPTIDASE"/>
    <property type="match status" value="1"/>
</dbReference>
<dbReference type="Gene3D" id="3.40.50.1820">
    <property type="entry name" value="alpha/beta hydrolase"/>
    <property type="match status" value="1"/>
</dbReference>
<sequence length="482" mass="52866">MLFLALFFCAIALILSTTAAPVEDIVDSLPNAPPLKSKHYSGYIPASSTKLLHYYFVESLGPDPSTAPVVVWMNGGPGCSSLDGFLYEHGPYRVNVRDVVNADGSTTQEAYLTEFDQSWAYLANMLYIEAPVGVGFSYSAAPTEAGKLSDYNCTDDTTASDNLEALRSWYGKFPEYASNDLHITGESYGGIYVPTLAEAILLDPTFPASLSGIAVGNGCSGTEVGICSWGDQGSALSAKFLTSSGFLPEDLKDDIAVNCDYDSWMSGDGVSQECFESIGTLNEYTRGLDTYCVYCDCPAGTESLHSKIHGVDHVLKSKALGARRRAPEVETKACINTYAASMYLNRGDVRRKIHVEEAGVEEWEVCGTATGWDYTSTRPNLPRDTYPLLVSKLSVLIYNGDWDACVPYTDGEYWTSSMDLPVQKEWHVWETKEGNVGGYGREWEVEGKFEFVTVKGGRHEVPETEPVRAYEMIERWLGGEGF</sequence>
<dbReference type="InterPro" id="IPR001563">
    <property type="entry name" value="Peptidase_S10"/>
</dbReference>
<keyword evidence="2" id="KW-0732">Signal</keyword>
<organism evidence="3 4">
    <name type="scientific">Triparma columacea</name>
    <dbReference type="NCBI Taxonomy" id="722753"/>
    <lineage>
        <taxon>Eukaryota</taxon>
        <taxon>Sar</taxon>
        <taxon>Stramenopiles</taxon>
        <taxon>Ochrophyta</taxon>
        <taxon>Bolidophyceae</taxon>
        <taxon>Parmales</taxon>
        <taxon>Triparmaceae</taxon>
        <taxon>Triparma</taxon>
    </lineage>
</organism>
<dbReference type="PANTHER" id="PTHR11802:SF201">
    <property type="entry name" value="CARBOXYPEPTIDASE"/>
    <property type="match status" value="1"/>
</dbReference>
<keyword evidence="2" id="KW-0645">Protease</keyword>
<proteinExistence type="inferred from homology"/>
<evidence type="ECO:0000256" key="2">
    <source>
        <dbReference type="RuleBase" id="RU361156"/>
    </source>
</evidence>
<dbReference type="InterPro" id="IPR029058">
    <property type="entry name" value="AB_hydrolase_fold"/>
</dbReference>
<comment type="similarity">
    <text evidence="1 2">Belongs to the peptidase S10 family.</text>
</comment>
<dbReference type="OrthoDB" id="443318at2759"/>
<dbReference type="PROSITE" id="PS00131">
    <property type="entry name" value="CARBOXYPEPT_SER_SER"/>
    <property type="match status" value="1"/>
</dbReference>
<comment type="caution">
    <text evidence="3">The sequence shown here is derived from an EMBL/GenBank/DDBJ whole genome shotgun (WGS) entry which is preliminary data.</text>
</comment>
<reference evidence="4" key="1">
    <citation type="journal article" date="2023" name="Commun. Biol.">
        <title>Genome analysis of Parmales, the sister group of diatoms, reveals the evolutionary specialization of diatoms from phago-mixotrophs to photoautotrophs.</title>
        <authorList>
            <person name="Ban H."/>
            <person name="Sato S."/>
            <person name="Yoshikawa S."/>
            <person name="Yamada K."/>
            <person name="Nakamura Y."/>
            <person name="Ichinomiya M."/>
            <person name="Sato N."/>
            <person name="Blanc-Mathieu R."/>
            <person name="Endo H."/>
            <person name="Kuwata A."/>
            <person name="Ogata H."/>
        </authorList>
    </citation>
    <scope>NUCLEOTIDE SEQUENCE [LARGE SCALE GENOMIC DNA]</scope>
</reference>
<dbReference type="AlphaFoldDB" id="A0A9W7FWX5"/>
<dbReference type="SUPFAM" id="SSF53474">
    <property type="entry name" value="alpha/beta-Hydrolases"/>
    <property type="match status" value="1"/>
</dbReference>